<dbReference type="SUPFAM" id="SSF161098">
    <property type="entry name" value="MetI-like"/>
    <property type="match status" value="1"/>
</dbReference>
<evidence type="ECO:0000256" key="2">
    <source>
        <dbReference type="ARBA" id="ARBA00022448"/>
    </source>
</evidence>
<organism evidence="10 11">
    <name type="scientific">Bradyrhizobium japonicum</name>
    <dbReference type="NCBI Taxonomy" id="375"/>
    <lineage>
        <taxon>Bacteria</taxon>
        <taxon>Pseudomonadati</taxon>
        <taxon>Pseudomonadota</taxon>
        <taxon>Alphaproteobacteria</taxon>
        <taxon>Hyphomicrobiales</taxon>
        <taxon>Nitrobacteraceae</taxon>
        <taxon>Bradyrhizobium</taxon>
    </lineage>
</organism>
<keyword evidence="2" id="KW-0813">Transport</keyword>
<dbReference type="Gene3D" id="1.10.3720.10">
    <property type="entry name" value="MetI-like"/>
    <property type="match status" value="1"/>
</dbReference>
<feature type="transmembrane region" description="Helical" evidence="8">
    <location>
        <begin position="93"/>
        <end position="115"/>
    </location>
</feature>
<feature type="transmembrane region" description="Helical" evidence="8">
    <location>
        <begin position="121"/>
        <end position="141"/>
    </location>
</feature>
<keyword evidence="5 8" id="KW-0812">Transmembrane</keyword>
<gene>
    <name evidence="10" type="ORF">MA20_48720</name>
</gene>
<feature type="non-terminal residue" evidence="10">
    <location>
        <position position="149"/>
    </location>
</feature>
<dbReference type="PANTHER" id="PTHR43357:SF4">
    <property type="entry name" value="INNER MEMBRANE ABC TRANSPORTER PERMEASE PROTEIN YDCV"/>
    <property type="match status" value="1"/>
</dbReference>
<keyword evidence="4" id="KW-0997">Cell inner membrane</keyword>
<keyword evidence="7 8" id="KW-0472">Membrane</keyword>
<dbReference type="InterPro" id="IPR035906">
    <property type="entry name" value="MetI-like_sf"/>
</dbReference>
<dbReference type="GO" id="GO:0005886">
    <property type="term" value="C:plasma membrane"/>
    <property type="evidence" value="ECO:0007669"/>
    <property type="project" value="UniProtKB-SubCell"/>
</dbReference>
<feature type="transmembrane region" description="Helical" evidence="8">
    <location>
        <begin position="59"/>
        <end position="84"/>
    </location>
</feature>
<dbReference type="AlphaFoldDB" id="A0A0A3XHF8"/>
<evidence type="ECO:0000256" key="7">
    <source>
        <dbReference type="ARBA" id="ARBA00023136"/>
    </source>
</evidence>
<protein>
    <recommendedName>
        <fullName evidence="9">ABC transmembrane type-1 domain-containing protein</fullName>
    </recommendedName>
</protein>
<comment type="caution">
    <text evidence="10">The sequence shown here is derived from an EMBL/GenBank/DDBJ whole genome shotgun (WGS) entry which is preliminary data.</text>
</comment>
<evidence type="ECO:0000256" key="5">
    <source>
        <dbReference type="ARBA" id="ARBA00022692"/>
    </source>
</evidence>
<evidence type="ECO:0000313" key="11">
    <source>
        <dbReference type="Proteomes" id="UP000030377"/>
    </source>
</evidence>
<evidence type="ECO:0000256" key="4">
    <source>
        <dbReference type="ARBA" id="ARBA00022519"/>
    </source>
</evidence>
<feature type="transmembrane region" description="Helical" evidence="8">
    <location>
        <begin position="5"/>
        <end position="25"/>
    </location>
</feature>
<name>A0A0A3XHF8_BRAJP</name>
<feature type="domain" description="ABC transmembrane type-1" evidence="9">
    <location>
        <begin position="55"/>
        <end position="149"/>
    </location>
</feature>
<dbReference type="InterPro" id="IPR000515">
    <property type="entry name" value="MetI-like"/>
</dbReference>
<sequence>MALIYIVVIAYLGLPILATLFYSIADQWDETVLPASYTLHWYSVMFSDPEVLAAIGRSLLVAGATVLLNLILFVPTVLIISLFLPKVQGAMRLLAMLPFALPGVILAVGLIQIYSKGILPIAGTFWILLFSYMVACLPYMYNAVINSIQ</sequence>
<evidence type="ECO:0000256" key="8">
    <source>
        <dbReference type="SAM" id="Phobius"/>
    </source>
</evidence>
<dbReference type="PROSITE" id="PS50928">
    <property type="entry name" value="ABC_TM1"/>
    <property type="match status" value="1"/>
</dbReference>
<accession>A0A0A3XHF8</accession>
<keyword evidence="6 8" id="KW-1133">Transmembrane helix</keyword>
<proteinExistence type="predicted"/>
<dbReference type="EMBL" id="JRPN01000236">
    <property type="protein sequence ID" value="KGT72699.1"/>
    <property type="molecule type" value="Genomic_DNA"/>
</dbReference>
<evidence type="ECO:0000259" key="9">
    <source>
        <dbReference type="PROSITE" id="PS50928"/>
    </source>
</evidence>
<dbReference type="GO" id="GO:0055085">
    <property type="term" value="P:transmembrane transport"/>
    <property type="evidence" value="ECO:0007669"/>
    <property type="project" value="InterPro"/>
</dbReference>
<keyword evidence="3" id="KW-1003">Cell membrane</keyword>
<evidence type="ECO:0000256" key="6">
    <source>
        <dbReference type="ARBA" id="ARBA00022989"/>
    </source>
</evidence>
<evidence type="ECO:0000256" key="1">
    <source>
        <dbReference type="ARBA" id="ARBA00004429"/>
    </source>
</evidence>
<evidence type="ECO:0000313" key="10">
    <source>
        <dbReference type="EMBL" id="KGT72699.1"/>
    </source>
</evidence>
<dbReference type="PANTHER" id="PTHR43357">
    <property type="entry name" value="INNER MEMBRANE ABC TRANSPORTER PERMEASE PROTEIN YDCV"/>
    <property type="match status" value="1"/>
</dbReference>
<evidence type="ECO:0000256" key="3">
    <source>
        <dbReference type="ARBA" id="ARBA00022475"/>
    </source>
</evidence>
<dbReference type="Proteomes" id="UP000030377">
    <property type="component" value="Unassembled WGS sequence"/>
</dbReference>
<reference evidence="10 11" key="1">
    <citation type="submission" date="2014-09" db="EMBL/GenBank/DDBJ databases">
        <title>Draft genome of Bradyrhizobium japonicum Is-34.</title>
        <authorList>
            <person name="Tsurumaru H."/>
            <person name="Yamakawa T."/>
            <person name="Hashimoto S."/>
            <person name="Okizaki K."/>
            <person name="Kanesaki Y."/>
            <person name="Yoshikawa H."/>
            <person name="Yajima S."/>
        </authorList>
    </citation>
    <scope>NUCLEOTIDE SEQUENCE [LARGE SCALE GENOMIC DNA]</scope>
    <source>
        <strain evidence="10 11">Is-34</strain>
    </source>
</reference>
<comment type="subcellular location">
    <subcellularLocation>
        <location evidence="1">Cell inner membrane</location>
        <topology evidence="1">Multi-pass membrane protein</topology>
    </subcellularLocation>
</comment>